<accession>A0A934JN02</accession>
<evidence type="ECO:0000313" key="2">
    <source>
        <dbReference type="Proteomes" id="UP000628710"/>
    </source>
</evidence>
<dbReference type="EMBL" id="JAEMNX010000003">
    <property type="protein sequence ID" value="MBJ7536984.1"/>
    <property type="molecule type" value="Genomic_DNA"/>
</dbReference>
<proteinExistence type="predicted"/>
<protein>
    <submittedName>
        <fullName evidence="1">Uncharacterized protein</fullName>
    </submittedName>
</protein>
<sequence length="186" mass="20944">MTTQPTPLKKPQSMLFSFTTTELNVLKLIAHHWQKMYVCHEIDRGEVAGYTFLTLWSPEFTIQKLTETPSFKTDSISSTRYELGEFGAQVNAPLCRWELEMLATMVRYAVEGRLNCFLLLDKGRMNDVIGPYLTQSWTCNSGAAALANKVDLLGQVAGLFEGHSSYESAMAYVRQYAHSLMGVENV</sequence>
<organism evidence="1 2">
    <name type="scientific">Marinomonas transparens</name>
    <dbReference type="NCBI Taxonomy" id="2795388"/>
    <lineage>
        <taxon>Bacteria</taxon>
        <taxon>Pseudomonadati</taxon>
        <taxon>Pseudomonadota</taxon>
        <taxon>Gammaproteobacteria</taxon>
        <taxon>Oceanospirillales</taxon>
        <taxon>Oceanospirillaceae</taxon>
        <taxon>Marinomonas</taxon>
    </lineage>
</organism>
<comment type="caution">
    <text evidence="1">The sequence shown here is derived from an EMBL/GenBank/DDBJ whole genome shotgun (WGS) entry which is preliminary data.</text>
</comment>
<gene>
    <name evidence="1" type="ORF">I8J31_04740</name>
</gene>
<dbReference type="RefSeq" id="WP_199467164.1">
    <property type="nucleotide sequence ID" value="NZ_JAEMNX010000003.1"/>
</dbReference>
<evidence type="ECO:0000313" key="1">
    <source>
        <dbReference type="EMBL" id="MBJ7536984.1"/>
    </source>
</evidence>
<keyword evidence="2" id="KW-1185">Reference proteome</keyword>
<reference evidence="1" key="1">
    <citation type="submission" date="2020-12" db="EMBL/GenBank/DDBJ databases">
        <title>Marinomonas arctica sp. nov., a psychrotolerant bacterium isolated from the Arctic.</title>
        <authorList>
            <person name="Zhang Y."/>
        </authorList>
    </citation>
    <scope>NUCLEOTIDE SEQUENCE</scope>
    <source>
        <strain evidence="1">C1424</strain>
    </source>
</reference>
<dbReference type="Proteomes" id="UP000628710">
    <property type="component" value="Unassembled WGS sequence"/>
</dbReference>
<dbReference type="AlphaFoldDB" id="A0A934JN02"/>
<name>A0A934JN02_9GAMM</name>